<dbReference type="Proteomes" id="UP001151760">
    <property type="component" value="Unassembled WGS sequence"/>
</dbReference>
<dbReference type="PANTHER" id="PTHR24559:SF444">
    <property type="entry name" value="REVERSE TRANSCRIPTASE DOMAIN-CONTAINING PROTEIN"/>
    <property type="match status" value="1"/>
</dbReference>
<proteinExistence type="predicted"/>
<dbReference type="EMBL" id="BQNB010017618">
    <property type="protein sequence ID" value="GJT65267.1"/>
    <property type="molecule type" value="Genomic_DNA"/>
</dbReference>
<dbReference type="InterPro" id="IPR041588">
    <property type="entry name" value="Integrase_H2C2"/>
</dbReference>
<protein>
    <submittedName>
        <fullName evidence="3">Reverse transcriptase domain-containing protein</fullName>
    </submittedName>
</protein>
<evidence type="ECO:0000313" key="3">
    <source>
        <dbReference type="EMBL" id="GJT65267.1"/>
    </source>
</evidence>
<evidence type="ECO:0000259" key="2">
    <source>
        <dbReference type="Pfam" id="PF17921"/>
    </source>
</evidence>
<evidence type="ECO:0000313" key="4">
    <source>
        <dbReference type="Proteomes" id="UP001151760"/>
    </source>
</evidence>
<dbReference type="GO" id="GO:0003964">
    <property type="term" value="F:RNA-directed DNA polymerase activity"/>
    <property type="evidence" value="ECO:0007669"/>
    <property type="project" value="UniProtKB-KW"/>
</dbReference>
<dbReference type="Pfam" id="PF00078">
    <property type="entry name" value="RVT_1"/>
    <property type="match status" value="1"/>
</dbReference>
<dbReference type="InterPro" id="IPR000477">
    <property type="entry name" value="RT_dom"/>
</dbReference>
<dbReference type="Gene3D" id="3.10.10.10">
    <property type="entry name" value="HIV Type 1 Reverse Transcriptase, subunit A, domain 1"/>
    <property type="match status" value="1"/>
</dbReference>
<name>A0ABQ5FPJ7_9ASTR</name>
<feature type="domain" description="Integrase zinc-binding" evidence="2">
    <location>
        <begin position="235"/>
        <end position="286"/>
    </location>
</feature>
<reference evidence="3" key="2">
    <citation type="submission" date="2022-01" db="EMBL/GenBank/DDBJ databases">
        <authorList>
            <person name="Yamashiro T."/>
            <person name="Shiraishi A."/>
            <person name="Satake H."/>
            <person name="Nakayama K."/>
        </authorList>
    </citation>
    <scope>NUCLEOTIDE SEQUENCE</scope>
</reference>
<keyword evidence="3" id="KW-0808">Transferase</keyword>
<dbReference type="Gene3D" id="3.30.70.270">
    <property type="match status" value="1"/>
</dbReference>
<sequence length="300" mass="34154">MEEMVNKFIEEGKQEHEEMVAFITEFKTTNKLLLKERNNSLSELKFELYGLSRAINKAQIIDCEVKGVTTRGGKTTTETIRDINVTNDPPTPHHGFFQIPIAPEDQEKTTFTCLYRIFAYRRMPFGLCNAPATFQKCMTAIFHGMVEDFMEVFMDDFLVLSDSFDRCLEGIVLGHKISGMGIEVDKAKIDESGTSEMDTRKEKTVLLPVRNHFWDEPYTFRLCPDNVMRRCVAGEEILAHCHSGPTGGHHSASVTGRKVYEAGFYWPSIFKDAKDYIMKCDACQKSGNISSQNEMPQNNI</sequence>
<keyword evidence="3" id="KW-0695">RNA-directed DNA polymerase</keyword>
<accession>A0ABQ5FPJ7</accession>
<organism evidence="3 4">
    <name type="scientific">Tanacetum coccineum</name>
    <dbReference type="NCBI Taxonomy" id="301880"/>
    <lineage>
        <taxon>Eukaryota</taxon>
        <taxon>Viridiplantae</taxon>
        <taxon>Streptophyta</taxon>
        <taxon>Embryophyta</taxon>
        <taxon>Tracheophyta</taxon>
        <taxon>Spermatophyta</taxon>
        <taxon>Magnoliopsida</taxon>
        <taxon>eudicotyledons</taxon>
        <taxon>Gunneridae</taxon>
        <taxon>Pentapetalae</taxon>
        <taxon>asterids</taxon>
        <taxon>campanulids</taxon>
        <taxon>Asterales</taxon>
        <taxon>Asteraceae</taxon>
        <taxon>Asteroideae</taxon>
        <taxon>Anthemideae</taxon>
        <taxon>Anthemidinae</taxon>
        <taxon>Tanacetum</taxon>
    </lineage>
</organism>
<dbReference type="Gene3D" id="1.10.340.70">
    <property type="match status" value="1"/>
</dbReference>
<keyword evidence="3" id="KW-0548">Nucleotidyltransferase</keyword>
<evidence type="ECO:0000259" key="1">
    <source>
        <dbReference type="Pfam" id="PF00078"/>
    </source>
</evidence>
<dbReference type="Pfam" id="PF17921">
    <property type="entry name" value="Integrase_H2C2"/>
    <property type="match status" value="1"/>
</dbReference>
<dbReference type="InterPro" id="IPR043128">
    <property type="entry name" value="Rev_trsase/Diguanyl_cyclase"/>
</dbReference>
<comment type="caution">
    <text evidence="3">The sequence shown here is derived from an EMBL/GenBank/DDBJ whole genome shotgun (WGS) entry which is preliminary data.</text>
</comment>
<dbReference type="InterPro" id="IPR053134">
    <property type="entry name" value="RNA-dir_DNA_polymerase"/>
</dbReference>
<dbReference type="PANTHER" id="PTHR24559">
    <property type="entry name" value="TRANSPOSON TY3-I GAG-POL POLYPROTEIN"/>
    <property type="match status" value="1"/>
</dbReference>
<dbReference type="InterPro" id="IPR043502">
    <property type="entry name" value="DNA/RNA_pol_sf"/>
</dbReference>
<reference evidence="3" key="1">
    <citation type="journal article" date="2022" name="Int. J. Mol. Sci.">
        <title>Draft Genome of Tanacetum Coccineum: Genomic Comparison of Closely Related Tanacetum-Family Plants.</title>
        <authorList>
            <person name="Yamashiro T."/>
            <person name="Shiraishi A."/>
            <person name="Nakayama K."/>
            <person name="Satake H."/>
        </authorList>
    </citation>
    <scope>NUCLEOTIDE SEQUENCE</scope>
</reference>
<gene>
    <name evidence="3" type="ORF">Tco_1016747</name>
</gene>
<feature type="domain" description="Reverse transcriptase" evidence="1">
    <location>
        <begin position="94"/>
        <end position="189"/>
    </location>
</feature>
<dbReference type="CDD" id="cd01647">
    <property type="entry name" value="RT_LTR"/>
    <property type="match status" value="1"/>
</dbReference>
<dbReference type="SUPFAM" id="SSF56672">
    <property type="entry name" value="DNA/RNA polymerases"/>
    <property type="match status" value="1"/>
</dbReference>
<keyword evidence="4" id="KW-1185">Reference proteome</keyword>